<name>A0A0W1B566_9BACL</name>
<evidence type="ECO:0000256" key="8">
    <source>
        <dbReference type="RuleBase" id="RU361187"/>
    </source>
</evidence>
<dbReference type="Pfam" id="PF04616">
    <property type="entry name" value="Glyco_hydro_43"/>
    <property type="match status" value="1"/>
</dbReference>
<evidence type="ECO:0000313" key="10">
    <source>
        <dbReference type="Proteomes" id="UP000054709"/>
    </source>
</evidence>
<dbReference type="InterPro" id="IPR052176">
    <property type="entry name" value="Glycosyl_Hydrlase_43_Enz"/>
</dbReference>
<dbReference type="InterPro" id="IPR023296">
    <property type="entry name" value="Glyco_hydro_beta-prop_sf"/>
</dbReference>
<gene>
    <name evidence="9" type="ORF">UQ64_03780</name>
</gene>
<dbReference type="GO" id="GO:0045493">
    <property type="term" value="P:xylan catabolic process"/>
    <property type="evidence" value="ECO:0007669"/>
    <property type="project" value="UniProtKB-KW"/>
</dbReference>
<sequence length="321" mass="36489">MATKNEPLVTHLYTADPSAHVFEGKLYIYPSHDIDHDGPTNDNGDQYTMEDYHVFSLENPTSPCVDHGEALHLRDVPWASKQMWAPDAAYRKGTYYLFFPARDKEGIFRIGVATSTSPSGPFQAQESYIEGSFSIDPAVFVDEDERAYMYFGGLWGGQLEKWQDGVFQQDAVEKGPEEPAYGPWAGELSVDMLTFKSAPQEITIIDEEGKSILAGDEDRRYFEGPWMHKYKGKYYLSYSTGTTHKIVYAVSDKPCGPFVFQGTILNPVVGWTTHHSIVEFNEKWYLFYHDASLSGGVDHKRSMKFTELHYEEDGRIRPVVL</sequence>
<keyword evidence="3 8" id="KW-0378">Hydrolase</keyword>
<keyword evidence="2" id="KW-0858">Xylan degradation</keyword>
<evidence type="ECO:0000313" key="9">
    <source>
        <dbReference type="EMBL" id="KTD88706.1"/>
    </source>
</evidence>
<keyword evidence="10" id="KW-1185">Reference proteome</keyword>
<dbReference type="OrthoDB" id="9801455at2"/>
<dbReference type="RefSeq" id="WP_060621518.1">
    <property type="nucleotide sequence ID" value="NZ_LCZJ02000002.1"/>
</dbReference>
<dbReference type="GO" id="GO:0004553">
    <property type="term" value="F:hydrolase activity, hydrolyzing O-glycosyl compounds"/>
    <property type="evidence" value="ECO:0007669"/>
    <property type="project" value="InterPro"/>
</dbReference>
<dbReference type="SUPFAM" id="SSF75005">
    <property type="entry name" value="Arabinanase/levansucrase/invertase"/>
    <property type="match status" value="1"/>
</dbReference>
<keyword evidence="5 8" id="KW-0326">Glycosidase</keyword>
<evidence type="ECO:0000256" key="4">
    <source>
        <dbReference type="ARBA" id="ARBA00023277"/>
    </source>
</evidence>
<evidence type="ECO:0000256" key="3">
    <source>
        <dbReference type="ARBA" id="ARBA00022801"/>
    </source>
</evidence>
<reference evidence="9 10" key="1">
    <citation type="journal article" date="2015" name="Int. Biodeterior. Biodegradation">
        <title>Physiological and genetic screening methods for the isolation of methyl tert-butyl ether-degrading bacteria for bioremediation purposes.</title>
        <authorList>
            <person name="Guisado I.M."/>
            <person name="Purswani J."/>
            <person name="Gonzalez Lopez J."/>
            <person name="Pozo C."/>
        </authorList>
    </citation>
    <scope>NUCLEOTIDE SEQUENCE [LARGE SCALE GENOMIC DNA]</scope>
    <source>
        <strain evidence="9 10">SH7</strain>
    </source>
</reference>
<evidence type="ECO:0000256" key="1">
    <source>
        <dbReference type="ARBA" id="ARBA00009865"/>
    </source>
</evidence>
<accession>A0A0W1B566</accession>
<evidence type="ECO:0000256" key="5">
    <source>
        <dbReference type="ARBA" id="ARBA00023295"/>
    </source>
</evidence>
<keyword evidence="4" id="KW-0119">Carbohydrate metabolism</keyword>
<dbReference type="CDD" id="cd18619">
    <property type="entry name" value="GH43_CoXyl43_like"/>
    <property type="match status" value="1"/>
</dbReference>
<evidence type="ECO:0000256" key="7">
    <source>
        <dbReference type="PIRSR" id="PIRSR606710-2"/>
    </source>
</evidence>
<dbReference type="EMBL" id="LCZJ02000002">
    <property type="protein sequence ID" value="KTD88706.1"/>
    <property type="molecule type" value="Genomic_DNA"/>
</dbReference>
<proteinExistence type="inferred from homology"/>
<dbReference type="PANTHER" id="PTHR43772:SF2">
    <property type="entry name" value="PUTATIVE (AFU_ORTHOLOGUE AFUA_2G04480)-RELATED"/>
    <property type="match status" value="1"/>
</dbReference>
<dbReference type="PANTHER" id="PTHR43772">
    <property type="entry name" value="ENDO-1,4-BETA-XYLANASE"/>
    <property type="match status" value="1"/>
</dbReference>
<evidence type="ECO:0000256" key="2">
    <source>
        <dbReference type="ARBA" id="ARBA00022651"/>
    </source>
</evidence>
<dbReference type="AlphaFoldDB" id="A0A0W1B566"/>
<feature type="active site" description="Proton acceptor" evidence="6">
    <location>
        <position position="37"/>
    </location>
</feature>
<dbReference type="Proteomes" id="UP000054709">
    <property type="component" value="Unassembled WGS sequence"/>
</dbReference>
<organism evidence="9 10">
    <name type="scientific">Paenibacillus etheri</name>
    <dbReference type="NCBI Taxonomy" id="1306852"/>
    <lineage>
        <taxon>Bacteria</taxon>
        <taxon>Bacillati</taxon>
        <taxon>Bacillota</taxon>
        <taxon>Bacilli</taxon>
        <taxon>Bacillales</taxon>
        <taxon>Paenibacillaceae</taxon>
        <taxon>Paenibacillus</taxon>
    </lineage>
</organism>
<feature type="active site" description="Proton donor" evidence="6">
    <location>
        <position position="201"/>
    </location>
</feature>
<protein>
    <submittedName>
        <fullName evidence="9">Alpha-N-arabinofuranosidase</fullName>
    </submittedName>
</protein>
<keyword evidence="2" id="KW-0624">Polysaccharide degradation</keyword>
<comment type="caution">
    <text evidence="9">The sequence shown here is derived from an EMBL/GenBank/DDBJ whole genome shotgun (WGS) entry which is preliminary data.</text>
</comment>
<dbReference type="InterPro" id="IPR006710">
    <property type="entry name" value="Glyco_hydro_43"/>
</dbReference>
<feature type="site" description="Important for catalytic activity, responsible for pKa modulation of the active site Glu and correct orientation of both the proton donor and substrate" evidence="7">
    <location>
        <position position="136"/>
    </location>
</feature>
<comment type="similarity">
    <text evidence="1 8">Belongs to the glycosyl hydrolase 43 family.</text>
</comment>
<dbReference type="Gene3D" id="2.115.10.20">
    <property type="entry name" value="Glycosyl hydrolase domain, family 43"/>
    <property type="match status" value="1"/>
</dbReference>
<evidence type="ECO:0000256" key="6">
    <source>
        <dbReference type="PIRSR" id="PIRSR606710-1"/>
    </source>
</evidence>